<gene>
    <name evidence="2" type="ORF">ESZ00_03470</name>
</gene>
<reference evidence="2 3" key="1">
    <citation type="journal article" date="2016" name="Int. J. Syst. Evol. Microbiol.">
        <title>Acidipila dinghuensis sp. nov., an acidobacterium isolated from forest soil.</title>
        <authorList>
            <person name="Jiang Y.W."/>
            <person name="Wang J."/>
            <person name="Chen M.H."/>
            <person name="Lv Y.Y."/>
            <person name="Qiu L.H."/>
        </authorList>
    </citation>
    <scope>NUCLEOTIDE SEQUENCE [LARGE SCALE GENOMIC DNA]</scope>
    <source>
        <strain evidence="2 3">DHOF10</strain>
    </source>
</reference>
<dbReference type="InterPro" id="IPR050583">
    <property type="entry name" value="Mycobacterial_A85_antigen"/>
</dbReference>
<organism evidence="2 3">
    <name type="scientific">Silvibacterium dinghuense</name>
    <dbReference type="NCBI Taxonomy" id="1560006"/>
    <lineage>
        <taxon>Bacteria</taxon>
        <taxon>Pseudomonadati</taxon>
        <taxon>Acidobacteriota</taxon>
        <taxon>Terriglobia</taxon>
        <taxon>Terriglobales</taxon>
        <taxon>Acidobacteriaceae</taxon>
        <taxon>Silvibacterium</taxon>
    </lineage>
</organism>
<dbReference type="OrthoDB" id="9794761at2"/>
<sequence length="308" mass="34178">MFRFHPGGDRVPPRTDFRQRKPRSRLGTQTASQAVPAPLPGAPPAVTPEPEHPRLRLHRDFPSQWLGRDRDVWVYLPPGYEAEPDRRYPVLYLQDGQNLFDPRTSFAPGVTWQVAETADAAIEAGEVEPLLIVGIANTGEHRLAEYSPTADPEMGGGEGSRYGQMMIRELAPFLMSRYRVLAGPEHTGVGGSSMGGLISLYLGLKFPGFFGRLAVLSPSVWWDRKWILRCVEETGARVSPKPRIWLDAGDAEGSRTLENTRALAERLRAAGWQDDVDLDFEAVPGGRHDEASWAVRVGPMLRFLFPAG</sequence>
<dbReference type="Gene3D" id="3.40.50.1820">
    <property type="entry name" value="alpha/beta hydrolase"/>
    <property type="match status" value="1"/>
</dbReference>
<dbReference type="Proteomes" id="UP000290253">
    <property type="component" value="Unassembled WGS sequence"/>
</dbReference>
<comment type="caution">
    <text evidence="2">The sequence shown here is derived from an EMBL/GenBank/DDBJ whole genome shotgun (WGS) entry which is preliminary data.</text>
</comment>
<protein>
    <submittedName>
        <fullName evidence="2">Esterase family protein</fullName>
    </submittedName>
</protein>
<accession>A0A4Q1SHG9</accession>
<evidence type="ECO:0000313" key="2">
    <source>
        <dbReference type="EMBL" id="RXS97004.1"/>
    </source>
</evidence>
<feature type="compositionally biased region" description="Pro residues" evidence="1">
    <location>
        <begin position="37"/>
        <end position="47"/>
    </location>
</feature>
<dbReference type="InterPro" id="IPR029058">
    <property type="entry name" value="AB_hydrolase_fold"/>
</dbReference>
<feature type="compositionally biased region" description="Basic and acidic residues" evidence="1">
    <location>
        <begin position="1"/>
        <end position="19"/>
    </location>
</feature>
<keyword evidence="3" id="KW-1185">Reference proteome</keyword>
<dbReference type="AlphaFoldDB" id="A0A4Q1SHG9"/>
<feature type="region of interest" description="Disordered" evidence="1">
    <location>
        <begin position="1"/>
        <end position="54"/>
    </location>
</feature>
<dbReference type="InterPro" id="IPR000801">
    <property type="entry name" value="Esterase-like"/>
</dbReference>
<dbReference type="PANTHER" id="PTHR48098">
    <property type="entry name" value="ENTEROCHELIN ESTERASE-RELATED"/>
    <property type="match status" value="1"/>
</dbReference>
<dbReference type="PANTHER" id="PTHR48098:SF6">
    <property type="entry name" value="FERRI-BACILLIBACTIN ESTERASE BESA"/>
    <property type="match status" value="1"/>
</dbReference>
<dbReference type="SUPFAM" id="SSF53474">
    <property type="entry name" value="alpha/beta-Hydrolases"/>
    <property type="match status" value="1"/>
</dbReference>
<dbReference type="Pfam" id="PF00756">
    <property type="entry name" value="Esterase"/>
    <property type="match status" value="1"/>
</dbReference>
<dbReference type="EMBL" id="SDMK01000001">
    <property type="protein sequence ID" value="RXS97004.1"/>
    <property type="molecule type" value="Genomic_DNA"/>
</dbReference>
<proteinExistence type="predicted"/>
<evidence type="ECO:0000256" key="1">
    <source>
        <dbReference type="SAM" id="MobiDB-lite"/>
    </source>
</evidence>
<evidence type="ECO:0000313" key="3">
    <source>
        <dbReference type="Proteomes" id="UP000290253"/>
    </source>
</evidence>
<name>A0A4Q1SHG9_9BACT</name>